<dbReference type="Gene3D" id="3.30.930.10">
    <property type="entry name" value="Bira Bifunctional Protein, Domain 2"/>
    <property type="match status" value="1"/>
</dbReference>
<dbReference type="PANTHER" id="PTHR10947:SF0">
    <property type="entry name" value="PHENYLALANINE--TRNA LIGASE BETA SUBUNIT"/>
    <property type="match status" value="1"/>
</dbReference>
<evidence type="ECO:0000313" key="21">
    <source>
        <dbReference type="Proteomes" id="UP001597405"/>
    </source>
</evidence>
<evidence type="ECO:0000256" key="9">
    <source>
        <dbReference type="ARBA" id="ARBA00022840"/>
    </source>
</evidence>
<dbReference type="InterPro" id="IPR004532">
    <property type="entry name" value="Phe-tRNA-ligase_IIc_bsu_bact"/>
</dbReference>
<evidence type="ECO:0000256" key="5">
    <source>
        <dbReference type="ARBA" id="ARBA00022555"/>
    </source>
</evidence>
<feature type="binding site" evidence="15">
    <location>
        <position position="452"/>
    </location>
    <ligand>
        <name>Mg(2+)</name>
        <dbReference type="ChEBI" id="CHEBI:18420"/>
        <note>shared with alpha subunit</note>
    </ligand>
</feature>
<dbReference type="SUPFAM" id="SSF55681">
    <property type="entry name" value="Class II aaRS and biotin synthetases"/>
    <property type="match status" value="1"/>
</dbReference>
<dbReference type="SUPFAM" id="SSF46955">
    <property type="entry name" value="Putative DNA-binding domain"/>
    <property type="match status" value="1"/>
</dbReference>
<feature type="domain" description="FDX-ACB" evidence="18">
    <location>
        <begin position="708"/>
        <end position="801"/>
    </location>
</feature>
<dbReference type="InterPro" id="IPR002547">
    <property type="entry name" value="tRNA-bd_dom"/>
</dbReference>
<dbReference type="Gene3D" id="3.50.40.10">
    <property type="entry name" value="Phenylalanyl-trna Synthetase, Chain B, domain 3"/>
    <property type="match status" value="1"/>
</dbReference>
<evidence type="ECO:0000259" key="19">
    <source>
        <dbReference type="PROSITE" id="PS51483"/>
    </source>
</evidence>
<dbReference type="GO" id="GO:0004826">
    <property type="term" value="F:phenylalanine-tRNA ligase activity"/>
    <property type="evidence" value="ECO:0007669"/>
    <property type="project" value="UniProtKB-EC"/>
</dbReference>
<dbReference type="Pfam" id="PF03483">
    <property type="entry name" value="B3_4"/>
    <property type="match status" value="1"/>
</dbReference>
<evidence type="ECO:0000256" key="11">
    <source>
        <dbReference type="ARBA" id="ARBA00022884"/>
    </source>
</evidence>
<keyword evidence="10 15" id="KW-0460">Magnesium</keyword>
<dbReference type="Gene3D" id="2.40.50.140">
    <property type="entry name" value="Nucleic acid-binding proteins"/>
    <property type="match status" value="1"/>
</dbReference>
<comment type="subunit">
    <text evidence="3 15">Tetramer of two alpha and two beta subunits.</text>
</comment>
<evidence type="ECO:0000256" key="13">
    <source>
        <dbReference type="ARBA" id="ARBA00023146"/>
    </source>
</evidence>
<evidence type="ECO:0000313" key="20">
    <source>
        <dbReference type="EMBL" id="MFD1985019.1"/>
    </source>
</evidence>
<keyword evidence="7 15" id="KW-0479">Metal-binding</keyword>
<evidence type="ECO:0000256" key="2">
    <source>
        <dbReference type="ARBA" id="ARBA00008653"/>
    </source>
</evidence>
<dbReference type="NCBIfam" id="NF045760">
    <property type="entry name" value="YtpR"/>
    <property type="match status" value="1"/>
</dbReference>
<evidence type="ECO:0000259" key="18">
    <source>
        <dbReference type="PROSITE" id="PS51447"/>
    </source>
</evidence>
<dbReference type="CDD" id="cd00769">
    <property type="entry name" value="PheRS_beta_core"/>
    <property type="match status" value="1"/>
</dbReference>
<dbReference type="EC" id="6.1.1.20" evidence="15"/>
<evidence type="ECO:0000256" key="6">
    <source>
        <dbReference type="ARBA" id="ARBA00022598"/>
    </source>
</evidence>
<dbReference type="Pfam" id="PF01588">
    <property type="entry name" value="tRNA_bind"/>
    <property type="match status" value="1"/>
</dbReference>
<evidence type="ECO:0000256" key="3">
    <source>
        <dbReference type="ARBA" id="ARBA00011209"/>
    </source>
</evidence>
<reference evidence="21" key="1">
    <citation type="journal article" date="2019" name="Int. J. Syst. Evol. Microbiol.">
        <title>The Global Catalogue of Microorganisms (GCM) 10K type strain sequencing project: providing services to taxonomists for standard genome sequencing and annotation.</title>
        <authorList>
            <consortium name="The Broad Institute Genomics Platform"/>
            <consortium name="The Broad Institute Genome Sequencing Center for Infectious Disease"/>
            <person name="Wu L."/>
            <person name="Ma J."/>
        </authorList>
    </citation>
    <scope>NUCLEOTIDE SEQUENCE [LARGE SCALE GENOMIC DNA]</scope>
    <source>
        <strain evidence="21">CGMCC 1.16225</strain>
    </source>
</reference>
<sequence length="802" mass="85106">MKFTLSWLKDHLETDASLNEIVERLTSIGLEVEHVDDKSSLKPFVIAKVLTAVQHPDADRLRVLTVDTGDGKAPVQVVCGAPNARAGLIGAFAAPGTYVPGIDVTLTVGKIRGVESHGMMCSERELELSDEHNGIIDLPADAPVGTSFASYAHLDDPLIEINLTPNRPDATSVFGIARDLAASGLGKLKSAAIGAISGTGETPVKVTIEAPELCPGFALRLVRGVKNGPSPKWLQQRLIAIGLRPISALVDITNYVAFDRGRPLHVFDAGKVAGNLTVRRARDGEKVQALDGREYTLTPEMCVISDEDGVESIAGIMGGEHSGCDENTSDVLIESALWDPITTARTGRTLGIITDARYRFERGVDPEFMVPGVELATRLVLDFCGGTPTEIEVAGYAGHIGKIVSFPLSEVKRLTGIEVPRAESLDILSRLGFEPQGSGDVVDVKVPSWRPDVDGKADLVEEVMRIHGVDNIAPQPLGAHDAVNAKILTTLQVRTRTAKRALAVRGMMEAVTWSFIPARHAELFGGGQTALKLANPIAADMSDMRPSLLPGLIAATQRNADRGIGDVALFEVSGTYEGDGADQQRRVAAGVRRGTAKLDGSGRNWAGNSGAVGVFDAKADAIAALEACGAPVDRLQVEAGGPAWYHPGRSGTIKLGPKTVLGTFGEFHPKTLEGLDVSGPLCGFEVFVDAVPEPKAKPTKTKPRLELSAFQAVKRDFAFVVDRTVEAGTLIRAALAADKKLISGVSVFDIFEGASLGEGKKSIAIEVSIQPVEKTLTDEDFEALAKRIVENVGKQTGGVLRT</sequence>
<gene>
    <name evidence="15 20" type="primary">pheT</name>
    <name evidence="20" type="ORF">ACFSOZ_21000</name>
</gene>
<evidence type="ECO:0000256" key="1">
    <source>
        <dbReference type="ARBA" id="ARBA00004496"/>
    </source>
</evidence>
<dbReference type="InterPro" id="IPR020825">
    <property type="entry name" value="Phe-tRNA_synthase-like_B3/B4"/>
</dbReference>
<keyword evidence="5 16" id="KW-0820">tRNA-binding</keyword>
<dbReference type="Gene3D" id="3.30.56.10">
    <property type="match status" value="2"/>
</dbReference>
<comment type="similarity">
    <text evidence="2 15">Belongs to the phenylalanyl-tRNA synthetase beta subunit family. Type 1 subfamily.</text>
</comment>
<keyword evidence="12 15" id="KW-0648">Protein biosynthesis</keyword>
<comment type="caution">
    <text evidence="20">The sequence shown here is derived from an EMBL/GenBank/DDBJ whole genome shotgun (WGS) entry which is preliminary data.</text>
</comment>
<dbReference type="PROSITE" id="PS51483">
    <property type="entry name" value="B5"/>
    <property type="match status" value="1"/>
</dbReference>
<accession>A0ABW4UH86</accession>
<dbReference type="SMART" id="SM00896">
    <property type="entry name" value="FDX-ACB"/>
    <property type="match status" value="1"/>
</dbReference>
<dbReference type="SMART" id="SM00874">
    <property type="entry name" value="B5"/>
    <property type="match status" value="1"/>
</dbReference>
<feature type="domain" description="B5" evidence="19">
    <location>
        <begin position="399"/>
        <end position="474"/>
    </location>
</feature>
<evidence type="ECO:0000256" key="7">
    <source>
        <dbReference type="ARBA" id="ARBA00022723"/>
    </source>
</evidence>
<feature type="binding site" evidence="15">
    <location>
        <position position="458"/>
    </location>
    <ligand>
        <name>Mg(2+)</name>
        <dbReference type="ChEBI" id="CHEBI:18420"/>
        <note>shared with alpha subunit</note>
    </ligand>
</feature>
<dbReference type="InterPro" id="IPR045864">
    <property type="entry name" value="aa-tRNA-synth_II/BPL/LPL"/>
</dbReference>
<dbReference type="InterPro" id="IPR036690">
    <property type="entry name" value="Fdx_antiC-bd_sf"/>
</dbReference>
<dbReference type="Proteomes" id="UP001597405">
    <property type="component" value="Unassembled WGS sequence"/>
</dbReference>
<keyword evidence="21" id="KW-1185">Reference proteome</keyword>
<proteinExistence type="inferred from homology"/>
<feature type="domain" description="TRNA-binding" evidence="17">
    <location>
        <begin position="38"/>
        <end position="149"/>
    </location>
</feature>
<dbReference type="InterPro" id="IPR005146">
    <property type="entry name" value="B3/B4_tRNA-bd"/>
</dbReference>
<evidence type="ECO:0000256" key="16">
    <source>
        <dbReference type="PROSITE-ProRule" id="PRU00209"/>
    </source>
</evidence>
<dbReference type="InterPro" id="IPR012340">
    <property type="entry name" value="NA-bd_OB-fold"/>
</dbReference>
<keyword evidence="13 15" id="KW-0030">Aminoacyl-tRNA synthetase</keyword>
<comment type="subcellular location">
    <subcellularLocation>
        <location evidence="1 15">Cytoplasm</location>
    </subcellularLocation>
</comment>
<keyword evidence="6 15" id="KW-0436">Ligase</keyword>
<dbReference type="HAMAP" id="MF_00283">
    <property type="entry name" value="Phe_tRNA_synth_beta1"/>
    <property type="match status" value="1"/>
</dbReference>
<evidence type="ECO:0000256" key="10">
    <source>
        <dbReference type="ARBA" id="ARBA00022842"/>
    </source>
</evidence>
<dbReference type="InterPro" id="IPR005121">
    <property type="entry name" value="Fdx_antiC-bd"/>
</dbReference>
<dbReference type="InterPro" id="IPR045060">
    <property type="entry name" value="Phe-tRNA-ligase_IIc_bsu"/>
</dbReference>
<dbReference type="RefSeq" id="WP_379101140.1">
    <property type="nucleotide sequence ID" value="NZ_JBHUGZ010000014.1"/>
</dbReference>
<dbReference type="InterPro" id="IPR041616">
    <property type="entry name" value="PheRS_beta_core"/>
</dbReference>
<keyword evidence="11 16" id="KW-0694">RNA-binding</keyword>
<evidence type="ECO:0000256" key="15">
    <source>
        <dbReference type="HAMAP-Rule" id="MF_00283"/>
    </source>
</evidence>
<dbReference type="InterPro" id="IPR009061">
    <property type="entry name" value="DNA-bd_dom_put_sf"/>
</dbReference>
<keyword evidence="9 15" id="KW-0067">ATP-binding</keyword>
<organism evidence="20 21">
    <name type="scientific">Mesorhizobium newzealandense</name>
    <dbReference type="NCBI Taxonomy" id="1300302"/>
    <lineage>
        <taxon>Bacteria</taxon>
        <taxon>Pseudomonadati</taxon>
        <taxon>Pseudomonadota</taxon>
        <taxon>Alphaproteobacteria</taxon>
        <taxon>Hyphomicrobiales</taxon>
        <taxon>Phyllobacteriaceae</taxon>
        <taxon>Mesorhizobium</taxon>
    </lineage>
</organism>
<dbReference type="InterPro" id="IPR033714">
    <property type="entry name" value="tRNA_bind_bactPheRS"/>
</dbReference>
<dbReference type="SUPFAM" id="SSF54991">
    <property type="entry name" value="Anticodon-binding domain of PheRS"/>
    <property type="match status" value="1"/>
</dbReference>
<keyword evidence="8 15" id="KW-0547">Nucleotide-binding</keyword>
<comment type="cofactor">
    <cofactor evidence="15">
        <name>Mg(2+)</name>
        <dbReference type="ChEBI" id="CHEBI:18420"/>
    </cofactor>
    <text evidence="15">Binds 2 magnesium ions per tetramer.</text>
</comment>
<dbReference type="PROSITE" id="PS51447">
    <property type="entry name" value="FDX_ACB"/>
    <property type="match status" value="1"/>
</dbReference>
<dbReference type="Pfam" id="PF03484">
    <property type="entry name" value="B5"/>
    <property type="match status" value="1"/>
</dbReference>
<evidence type="ECO:0000256" key="12">
    <source>
        <dbReference type="ARBA" id="ARBA00022917"/>
    </source>
</evidence>
<dbReference type="CDD" id="cd02796">
    <property type="entry name" value="tRNA_bind_bactPheRS"/>
    <property type="match status" value="1"/>
</dbReference>
<dbReference type="Gene3D" id="3.30.70.380">
    <property type="entry name" value="Ferrodoxin-fold anticodon-binding domain"/>
    <property type="match status" value="1"/>
</dbReference>
<feature type="binding site" evidence="15">
    <location>
        <position position="461"/>
    </location>
    <ligand>
        <name>Mg(2+)</name>
        <dbReference type="ChEBI" id="CHEBI:18420"/>
        <note>shared with alpha subunit</note>
    </ligand>
</feature>
<dbReference type="NCBIfam" id="TIGR00472">
    <property type="entry name" value="pheT_bact"/>
    <property type="match status" value="1"/>
</dbReference>
<dbReference type="PROSITE" id="PS50886">
    <property type="entry name" value="TRBD"/>
    <property type="match status" value="1"/>
</dbReference>
<dbReference type="EMBL" id="JBHUGZ010000014">
    <property type="protein sequence ID" value="MFD1985019.1"/>
    <property type="molecule type" value="Genomic_DNA"/>
</dbReference>
<evidence type="ECO:0000256" key="4">
    <source>
        <dbReference type="ARBA" id="ARBA00022490"/>
    </source>
</evidence>
<dbReference type="SUPFAM" id="SSF50249">
    <property type="entry name" value="Nucleic acid-binding proteins"/>
    <property type="match status" value="1"/>
</dbReference>
<dbReference type="SMART" id="SM00873">
    <property type="entry name" value="B3_4"/>
    <property type="match status" value="1"/>
</dbReference>
<dbReference type="PANTHER" id="PTHR10947">
    <property type="entry name" value="PHENYLALANYL-TRNA SYNTHETASE BETA CHAIN AND LEUCINE-RICH REPEAT-CONTAINING PROTEIN 47"/>
    <property type="match status" value="1"/>
</dbReference>
<name>A0ABW4UH86_9HYPH</name>
<evidence type="ECO:0000256" key="8">
    <source>
        <dbReference type="ARBA" id="ARBA00022741"/>
    </source>
</evidence>
<dbReference type="Pfam" id="PF03147">
    <property type="entry name" value="FDX-ACB"/>
    <property type="match status" value="1"/>
</dbReference>
<dbReference type="SUPFAM" id="SSF56037">
    <property type="entry name" value="PheT/TilS domain"/>
    <property type="match status" value="1"/>
</dbReference>
<protein>
    <recommendedName>
        <fullName evidence="15">Phenylalanine--tRNA ligase beta subunit</fullName>
        <ecNumber evidence="15">6.1.1.20</ecNumber>
    </recommendedName>
    <alternativeName>
        <fullName evidence="15">Phenylalanyl-tRNA synthetase beta subunit</fullName>
        <shortName evidence="15">PheRS</shortName>
    </alternativeName>
</protein>
<dbReference type="Pfam" id="PF17759">
    <property type="entry name" value="tRNA_synthFbeta"/>
    <property type="match status" value="1"/>
</dbReference>
<evidence type="ECO:0000256" key="14">
    <source>
        <dbReference type="ARBA" id="ARBA00049255"/>
    </source>
</evidence>
<comment type="catalytic activity">
    <reaction evidence="14 15">
        <text>tRNA(Phe) + L-phenylalanine + ATP = L-phenylalanyl-tRNA(Phe) + AMP + diphosphate + H(+)</text>
        <dbReference type="Rhea" id="RHEA:19413"/>
        <dbReference type="Rhea" id="RHEA-COMP:9668"/>
        <dbReference type="Rhea" id="RHEA-COMP:9699"/>
        <dbReference type="ChEBI" id="CHEBI:15378"/>
        <dbReference type="ChEBI" id="CHEBI:30616"/>
        <dbReference type="ChEBI" id="CHEBI:33019"/>
        <dbReference type="ChEBI" id="CHEBI:58095"/>
        <dbReference type="ChEBI" id="CHEBI:78442"/>
        <dbReference type="ChEBI" id="CHEBI:78531"/>
        <dbReference type="ChEBI" id="CHEBI:456215"/>
        <dbReference type="EC" id="6.1.1.20"/>
    </reaction>
</comment>
<keyword evidence="4 15" id="KW-0963">Cytoplasm</keyword>
<feature type="binding site" evidence="15">
    <location>
        <position position="462"/>
    </location>
    <ligand>
        <name>Mg(2+)</name>
        <dbReference type="ChEBI" id="CHEBI:18420"/>
        <note>shared with alpha subunit</note>
    </ligand>
</feature>
<dbReference type="InterPro" id="IPR005147">
    <property type="entry name" value="tRNA_synthase_B5-dom"/>
</dbReference>
<evidence type="ECO:0000259" key="17">
    <source>
        <dbReference type="PROSITE" id="PS50886"/>
    </source>
</evidence>